<keyword evidence="8" id="KW-1185">Reference proteome</keyword>
<evidence type="ECO:0000256" key="2">
    <source>
        <dbReference type="ARBA" id="ARBA00022448"/>
    </source>
</evidence>
<comment type="similarity">
    <text evidence="1 4">Belongs to the SEC5 family.</text>
</comment>
<dbReference type="GeneID" id="85492082"/>
<comment type="function">
    <text evidence="4">Component of the exocyst complex involved in the docking of exocytic vesicles with fusion sites on the plasma membrane.</text>
</comment>
<evidence type="ECO:0000256" key="3">
    <source>
        <dbReference type="ARBA" id="ARBA00022483"/>
    </source>
</evidence>
<dbReference type="KEGG" id="ccac:CcaHIS019_0109290"/>
<dbReference type="InterPro" id="IPR039481">
    <property type="entry name" value="EXOC2/Sec5_N_dom"/>
</dbReference>
<evidence type="ECO:0000256" key="1">
    <source>
        <dbReference type="ARBA" id="ARBA00010578"/>
    </source>
</evidence>
<organism evidence="7 8">
    <name type="scientific">Cutaneotrichosporon cavernicola</name>
    <dbReference type="NCBI Taxonomy" id="279322"/>
    <lineage>
        <taxon>Eukaryota</taxon>
        <taxon>Fungi</taxon>
        <taxon>Dikarya</taxon>
        <taxon>Basidiomycota</taxon>
        <taxon>Agaricomycotina</taxon>
        <taxon>Tremellomycetes</taxon>
        <taxon>Trichosporonales</taxon>
        <taxon>Trichosporonaceae</taxon>
        <taxon>Cutaneotrichosporon</taxon>
    </lineage>
</organism>
<keyword evidence="3 4" id="KW-0268">Exocytosis</keyword>
<keyword evidence="2 4" id="KW-0813">Transport</keyword>
<dbReference type="GO" id="GO:0015031">
    <property type="term" value="P:protein transport"/>
    <property type="evidence" value="ECO:0007669"/>
    <property type="project" value="UniProtKB-KW"/>
</dbReference>
<feature type="domain" description="Exocyst complex component EXOC2/Sec5 N-terminal" evidence="6">
    <location>
        <begin position="45"/>
        <end position="844"/>
    </location>
</feature>
<dbReference type="EMBL" id="AP028212">
    <property type="protein sequence ID" value="BEI88211.1"/>
    <property type="molecule type" value="Genomic_DNA"/>
</dbReference>
<dbReference type="GO" id="GO:0000145">
    <property type="term" value="C:exocyst"/>
    <property type="evidence" value="ECO:0007669"/>
    <property type="project" value="UniProtKB-UniRule"/>
</dbReference>
<sequence>MGYVLDEAALLKAYNLGSLNPSKWEEVDHGQGPLTLEGGSSEEMDPLGLRGRLSTAGEMDLRTRAATSLASKTFDPKVFLSVQHPDASYQDLRHGISHLEQSIESRSEAVRILVEDNFDRFVAVKATSDVVYRDMREEFLADDTDHGTRELREIFKLATHRADQVFLPVLENSVKAAKLRSTLGVFDRSKFLFNLPGQLLESINAGRYDQALRDYKKGLHLHAARSQPGALIPGVPARTPDQIARQRRVFDKVWDSVESVMVDMSKRLDGMLKDPTRSVEEQEKTLEVLIDIKGSDEPAWSYLDYQQSQILDNMKTMLDRAHKAIKVAQKAAAEEPSSSSPYTELLRRQLALPEYMPNVLHPSANEIAWNAIETMCSQLGEYVVRCLPGFWKIARACMDGKYLKRDASGTFKASSRPATSCRQMASDILKTYLSTISQFFTLSDIALVARSKPSKTIPAFVPAGTTILAACHYAEKILDDVADCVLELTAIDVGKEASQGAKAMLDSLRWRLEEVIATTWARDAQTLYLLDASSSRQSSENTRGHAPYLKVIDTFQTRIITSARRVASAGTVRDQDMPPVPQMFRFMIRDSVVETESLLYDGILRMAREPEVPNEDFNGHVLTAADKDKVMETSLLDGLAAFDSLGASYVPSLAKRLCDDIGLSESDVSSLYADLERVDEIVFDEYVSRWSKRLVDLIGLGLIRTVDWSSTPTPKEVRPYMHMVVLSLVEAHAQVSDASHTLVKRVLETLVDRVGDATLDAFRRVGRFGTGGMLTATLEIEFLNQSVTSFFTPHAKGVFKQVYDIISQRYQRHVAPESLDRDLEAMRKLLSESRRGTGVETLCFRPMSNRTKERYQTGIPKAMAGYRAEVGVQAEADDYRLQEIQTGILRINI</sequence>
<evidence type="ECO:0000259" key="6">
    <source>
        <dbReference type="Pfam" id="PF15469"/>
    </source>
</evidence>
<evidence type="ECO:0000256" key="4">
    <source>
        <dbReference type="RuleBase" id="RU365069"/>
    </source>
</evidence>
<dbReference type="PANTHER" id="PTHR13043:SF1">
    <property type="entry name" value="EXOCYST COMPLEX COMPONENT 2"/>
    <property type="match status" value="1"/>
</dbReference>
<dbReference type="InterPro" id="IPR029175">
    <property type="entry name" value="EXOC2/Sec5"/>
</dbReference>
<proteinExistence type="inferred from homology"/>
<reference evidence="7" key="1">
    <citation type="journal article" date="2023" name="BMC Genomics">
        <title>Chromosome-level genome assemblies of Cutaneotrichosporon spp. (Trichosporonales, Basidiomycota) reveal imbalanced evolution between nucleotide sequences and chromosome synteny.</title>
        <authorList>
            <person name="Kobayashi Y."/>
            <person name="Kayamori A."/>
            <person name="Aoki K."/>
            <person name="Shiwa Y."/>
            <person name="Matsutani M."/>
            <person name="Fujita N."/>
            <person name="Sugita T."/>
            <person name="Iwasaki W."/>
            <person name="Tanaka N."/>
            <person name="Takashima M."/>
        </authorList>
    </citation>
    <scope>NUCLEOTIDE SEQUENCE</scope>
    <source>
        <strain evidence="7">HIS019</strain>
    </source>
</reference>
<protein>
    <recommendedName>
        <fullName evidence="4">Exocyst complex component SEC5</fullName>
    </recommendedName>
</protein>
<dbReference type="GO" id="GO:0006893">
    <property type="term" value="P:Golgi to plasma membrane transport"/>
    <property type="evidence" value="ECO:0007669"/>
    <property type="project" value="UniProtKB-UniRule"/>
</dbReference>
<dbReference type="AlphaFoldDB" id="A0AA48HZ85"/>
<comment type="subunit">
    <text evidence="4">Component of the exocyst complex.</text>
</comment>
<keyword evidence="4" id="KW-0653">Protein transport</keyword>
<evidence type="ECO:0000256" key="5">
    <source>
        <dbReference type="SAM" id="MobiDB-lite"/>
    </source>
</evidence>
<dbReference type="GO" id="GO:0006887">
    <property type="term" value="P:exocytosis"/>
    <property type="evidence" value="ECO:0007669"/>
    <property type="project" value="UniProtKB-KW"/>
</dbReference>
<evidence type="ECO:0000313" key="7">
    <source>
        <dbReference type="EMBL" id="BEI88211.1"/>
    </source>
</evidence>
<dbReference type="PANTHER" id="PTHR13043">
    <property type="entry name" value="EXOCYST COMPLEX COMPONENT SEC5"/>
    <property type="match status" value="1"/>
</dbReference>
<dbReference type="Proteomes" id="UP001233271">
    <property type="component" value="Chromosome 1"/>
</dbReference>
<gene>
    <name evidence="7" type="primary">SEC5</name>
    <name evidence="7" type="ORF">CcaverHIS019_0109290</name>
</gene>
<dbReference type="Pfam" id="PF15469">
    <property type="entry name" value="Sec5"/>
    <property type="match status" value="1"/>
</dbReference>
<name>A0AA48HZ85_9TREE</name>
<evidence type="ECO:0000313" key="8">
    <source>
        <dbReference type="Proteomes" id="UP001233271"/>
    </source>
</evidence>
<accession>A0AA48HZ85</accession>
<feature type="region of interest" description="Disordered" evidence="5">
    <location>
        <begin position="27"/>
        <end position="46"/>
    </location>
</feature>
<dbReference type="RefSeq" id="XP_060453477.1">
    <property type="nucleotide sequence ID" value="XM_060604241.1"/>
</dbReference>